<dbReference type="EMBL" id="CAJNOQ010031431">
    <property type="protein sequence ID" value="CAF1580121.1"/>
    <property type="molecule type" value="Genomic_DNA"/>
</dbReference>
<dbReference type="Proteomes" id="UP000663829">
    <property type="component" value="Unassembled WGS sequence"/>
</dbReference>
<comment type="caution">
    <text evidence="1">The sequence shown here is derived from an EMBL/GenBank/DDBJ whole genome shotgun (WGS) entry which is preliminary data.</text>
</comment>
<accession>A0A815Z833</accession>
<name>A0A815Z833_9BILA</name>
<organism evidence="1 3">
    <name type="scientific">Didymodactylos carnosus</name>
    <dbReference type="NCBI Taxonomy" id="1234261"/>
    <lineage>
        <taxon>Eukaryota</taxon>
        <taxon>Metazoa</taxon>
        <taxon>Spiralia</taxon>
        <taxon>Gnathifera</taxon>
        <taxon>Rotifera</taxon>
        <taxon>Eurotatoria</taxon>
        <taxon>Bdelloidea</taxon>
        <taxon>Philodinida</taxon>
        <taxon>Philodinidae</taxon>
        <taxon>Didymodactylos</taxon>
    </lineage>
</organism>
<sequence length="161" mass="19067">MTVKVFNQYCYTYAHCEFDIRQIVVEAYARDLSHFENVLNFGRNLPYIDYVAIAYTPLFNEMKNHNHLNSSETSMIVYKINDAPIWSNYPRYGTDTENQFKKLKNDLPDGVWRIYWLNSITIKSAYYNEYLYAADYDPYDDNRTRVLTYGLGTKINQKIGS</sequence>
<dbReference type="Proteomes" id="UP000681722">
    <property type="component" value="Unassembled WGS sequence"/>
</dbReference>
<proteinExistence type="predicted"/>
<keyword evidence="3" id="KW-1185">Reference proteome</keyword>
<dbReference type="AlphaFoldDB" id="A0A815Z833"/>
<dbReference type="EMBL" id="CAJOBC010097376">
    <property type="protein sequence ID" value="CAF4447081.1"/>
    <property type="molecule type" value="Genomic_DNA"/>
</dbReference>
<gene>
    <name evidence="1" type="ORF">GPM918_LOCUS41021</name>
    <name evidence="2" type="ORF">SRO942_LOCUS42023</name>
</gene>
<evidence type="ECO:0000313" key="3">
    <source>
        <dbReference type="Proteomes" id="UP000663829"/>
    </source>
</evidence>
<reference evidence="1" key="1">
    <citation type="submission" date="2021-02" db="EMBL/GenBank/DDBJ databases">
        <authorList>
            <person name="Nowell W R."/>
        </authorList>
    </citation>
    <scope>NUCLEOTIDE SEQUENCE</scope>
</reference>
<protein>
    <submittedName>
        <fullName evidence="1">Uncharacterized protein</fullName>
    </submittedName>
</protein>
<evidence type="ECO:0000313" key="2">
    <source>
        <dbReference type="EMBL" id="CAF4447081.1"/>
    </source>
</evidence>
<evidence type="ECO:0000313" key="1">
    <source>
        <dbReference type="EMBL" id="CAF1580121.1"/>
    </source>
</evidence>